<sequence>MSPVETQTPSTRLIPSKTQLLPSNNVSNYKRRDIVLSLVGDSMVTQVVRIPDLSQAIATPHPQTQDSSSLRNPHISTSEDTQQSISGLESPAAKPPLEQRGSLLLLFSFVTIALSSGLVYGWPTLARSLIKNEHSTLTESQLGLIYTMGSWSTQGGRFFAGLARDWISGTRTTACVCLLATLGGTLGIAFCSENDIAGLAISMLCIGIGSGAFFCIQPVAGLFPLKRQGSILSSFSGVFQISGSIFLLLIAISADRRKSFGSFAVVLGLLLLVAFRMLPKEHFVKWEENKVANTEHLRDNDIEDHASVASTNGTTECNTSMKMANVFDQIKSWEYFLLLLWFSIQVIPLQYYVATIGFQLERKGDDDGIYTSLFSILYASSAIVSPLIGRFADSAGLGIAQGVGTILCSISLIFLGLESIPLKAHVFGLCCYDVGRMMVFGMFFTNIGKRFGYKNYGTLAGTGLIVSAIGSLIQYPLISLAARGNDSLVNFVSGSALAGLGLPYCFWLWRREYAEKKMRESIEESKS</sequence>
<dbReference type="EMBL" id="HBIO01031252">
    <property type="protein sequence ID" value="CAE0479091.1"/>
    <property type="molecule type" value="Transcribed_RNA"/>
</dbReference>
<evidence type="ECO:0000256" key="5">
    <source>
        <dbReference type="ARBA" id="ARBA00022970"/>
    </source>
</evidence>
<feature type="transmembrane region" description="Helical" evidence="9">
    <location>
        <begin position="196"/>
        <end position="223"/>
    </location>
</feature>
<proteinExistence type="inferred from homology"/>
<keyword evidence="4 9" id="KW-0812">Transmembrane</keyword>
<name>A0A7S3QJ55_9STRA</name>
<evidence type="ECO:0000256" key="4">
    <source>
        <dbReference type="ARBA" id="ARBA00022692"/>
    </source>
</evidence>
<gene>
    <name evidence="10" type="ORF">CDEB00056_LOCUS23945</name>
</gene>
<feature type="transmembrane region" description="Helical" evidence="9">
    <location>
        <begin position="335"/>
        <end position="354"/>
    </location>
</feature>
<evidence type="ECO:0000256" key="2">
    <source>
        <dbReference type="ARBA" id="ARBA00006595"/>
    </source>
</evidence>
<dbReference type="AlphaFoldDB" id="A0A7S3QJ55"/>
<dbReference type="GO" id="GO:0006865">
    <property type="term" value="P:amino acid transport"/>
    <property type="evidence" value="ECO:0007669"/>
    <property type="project" value="UniProtKB-KW"/>
</dbReference>
<keyword evidence="5" id="KW-0029">Amino-acid transport</keyword>
<organism evidence="10">
    <name type="scientific">Chaetoceros debilis</name>
    <dbReference type="NCBI Taxonomy" id="122233"/>
    <lineage>
        <taxon>Eukaryota</taxon>
        <taxon>Sar</taxon>
        <taxon>Stramenopiles</taxon>
        <taxon>Ochrophyta</taxon>
        <taxon>Bacillariophyta</taxon>
        <taxon>Coscinodiscophyceae</taxon>
        <taxon>Chaetocerotophycidae</taxon>
        <taxon>Chaetocerotales</taxon>
        <taxon>Chaetocerotaceae</taxon>
        <taxon>Chaetoceros</taxon>
    </lineage>
</organism>
<keyword evidence="3" id="KW-0813">Transport</keyword>
<evidence type="ECO:0000256" key="9">
    <source>
        <dbReference type="SAM" id="Phobius"/>
    </source>
</evidence>
<feature type="region of interest" description="Disordered" evidence="8">
    <location>
        <begin position="55"/>
        <end position="92"/>
    </location>
</feature>
<dbReference type="InterPro" id="IPR052599">
    <property type="entry name" value="SLC43A_AATransporter"/>
</dbReference>
<keyword evidence="6 9" id="KW-1133">Transmembrane helix</keyword>
<evidence type="ECO:0000256" key="8">
    <source>
        <dbReference type="SAM" id="MobiDB-lite"/>
    </source>
</evidence>
<feature type="transmembrane region" description="Helical" evidence="9">
    <location>
        <begin position="369"/>
        <end position="388"/>
    </location>
</feature>
<comment type="subcellular location">
    <subcellularLocation>
        <location evidence="1">Membrane</location>
        <topology evidence="1">Multi-pass membrane protein</topology>
    </subcellularLocation>
</comment>
<accession>A0A7S3QJ55</accession>
<dbReference type="PANTHER" id="PTHR20772:SF2">
    <property type="entry name" value="PROTEIN FMP42"/>
    <property type="match status" value="1"/>
</dbReference>
<feature type="transmembrane region" description="Helical" evidence="9">
    <location>
        <begin position="488"/>
        <end position="509"/>
    </location>
</feature>
<dbReference type="InterPro" id="IPR036259">
    <property type="entry name" value="MFS_trans_sf"/>
</dbReference>
<evidence type="ECO:0000256" key="3">
    <source>
        <dbReference type="ARBA" id="ARBA00022448"/>
    </source>
</evidence>
<feature type="transmembrane region" description="Helical" evidence="9">
    <location>
        <begin position="172"/>
        <end position="190"/>
    </location>
</feature>
<feature type="transmembrane region" description="Helical" evidence="9">
    <location>
        <begin position="456"/>
        <end position="476"/>
    </location>
</feature>
<evidence type="ECO:0000256" key="6">
    <source>
        <dbReference type="ARBA" id="ARBA00022989"/>
    </source>
</evidence>
<dbReference type="Pfam" id="PF07690">
    <property type="entry name" value="MFS_1"/>
    <property type="match status" value="1"/>
</dbReference>
<evidence type="ECO:0000256" key="7">
    <source>
        <dbReference type="ARBA" id="ARBA00023136"/>
    </source>
</evidence>
<dbReference type="PANTHER" id="PTHR20772">
    <property type="entry name" value="PROTEIN FMP42"/>
    <property type="match status" value="1"/>
</dbReference>
<dbReference type="GO" id="GO:0016020">
    <property type="term" value="C:membrane"/>
    <property type="evidence" value="ECO:0007669"/>
    <property type="project" value="UniProtKB-SubCell"/>
</dbReference>
<feature type="compositionally biased region" description="Polar residues" evidence="8">
    <location>
        <begin position="61"/>
        <end position="87"/>
    </location>
</feature>
<protein>
    <recommendedName>
        <fullName evidence="11">Major facilitator superfamily (MFS) profile domain-containing protein</fullName>
    </recommendedName>
</protein>
<dbReference type="CDD" id="cd06174">
    <property type="entry name" value="MFS"/>
    <property type="match status" value="1"/>
</dbReference>
<dbReference type="GO" id="GO:0022857">
    <property type="term" value="F:transmembrane transporter activity"/>
    <property type="evidence" value="ECO:0007669"/>
    <property type="project" value="InterPro"/>
</dbReference>
<evidence type="ECO:0008006" key="11">
    <source>
        <dbReference type="Google" id="ProtNLM"/>
    </source>
</evidence>
<evidence type="ECO:0000313" key="10">
    <source>
        <dbReference type="EMBL" id="CAE0479091.1"/>
    </source>
</evidence>
<dbReference type="SUPFAM" id="SSF103473">
    <property type="entry name" value="MFS general substrate transporter"/>
    <property type="match status" value="1"/>
</dbReference>
<feature type="transmembrane region" description="Helical" evidence="9">
    <location>
        <begin position="395"/>
        <end position="416"/>
    </location>
</feature>
<evidence type="ECO:0000256" key="1">
    <source>
        <dbReference type="ARBA" id="ARBA00004141"/>
    </source>
</evidence>
<comment type="similarity">
    <text evidence="2">Belongs to the SLC43A transporter (TC 2.A.1.44) family.</text>
</comment>
<feature type="transmembrane region" description="Helical" evidence="9">
    <location>
        <begin position="260"/>
        <end position="278"/>
    </location>
</feature>
<keyword evidence="7 9" id="KW-0472">Membrane</keyword>
<dbReference type="InterPro" id="IPR011701">
    <property type="entry name" value="MFS"/>
</dbReference>
<feature type="transmembrane region" description="Helical" evidence="9">
    <location>
        <begin position="103"/>
        <end position="122"/>
    </location>
</feature>
<feature type="transmembrane region" description="Helical" evidence="9">
    <location>
        <begin position="235"/>
        <end position="254"/>
    </location>
</feature>
<dbReference type="Gene3D" id="1.20.1250.20">
    <property type="entry name" value="MFS general substrate transporter like domains"/>
    <property type="match status" value="2"/>
</dbReference>
<reference evidence="10" key="1">
    <citation type="submission" date="2021-01" db="EMBL/GenBank/DDBJ databases">
        <authorList>
            <person name="Corre E."/>
            <person name="Pelletier E."/>
            <person name="Niang G."/>
            <person name="Scheremetjew M."/>
            <person name="Finn R."/>
            <person name="Kale V."/>
            <person name="Holt S."/>
            <person name="Cochrane G."/>
            <person name="Meng A."/>
            <person name="Brown T."/>
            <person name="Cohen L."/>
        </authorList>
    </citation>
    <scope>NUCLEOTIDE SEQUENCE</scope>
    <source>
        <strain evidence="10">MM31A-1</strain>
    </source>
</reference>